<proteinExistence type="predicted"/>
<dbReference type="InterPro" id="IPR025101">
    <property type="entry name" value="DUF4012"/>
</dbReference>
<accession>A0A0G1P344</accession>
<evidence type="ECO:0000313" key="2">
    <source>
        <dbReference type="Proteomes" id="UP000034175"/>
    </source>
</evidence>
<protein>
    <submittedName>
        <fullName evidence="1">Tetratricopeptide TPR_2 repeat protein</fullName>
    </submittedName>
</protein>
<dbReference type="Proteomes" id="UP000034175">
    <property type="component" value="Unassembled WGS sequence"/>
</dbReference>
<gene>
    <name evidence="1" type="ORF">UX39_C0001G0039</name>
</gene>
<reference evidence="1 2" key="1">
    <citation type="journal article" date="2015" name="Nature">
        <title>rRNA introns, odd ribosomes, and small enigmatic genomes across a large radiation of phyla.</title>
        <authorList>
            <person name="Brown C.T."/>
            <person name="Hug L.A."/>
            <person name="Thomas B.C."/>
            <person name="Sharon I."/>
            <person name="Castelle C.J."/>
            <person name="Singh A."/>
            <person name="Wilkins M.J."/>
            <person name="Williams K.H."/>
            <person name="Banfield J.F."/>
        </authorList>
    </citation>
    <scope>NUCLEOTIDE SEQUENCE [LARGE SCALE GENOMIC DNA]</scope>
</reference>
<dbReference type="Pfam" id="PF13196">
    <property type="entry name" value="DUF4012"/>
    <property type="match status" value="1"/>
</dbReference>
<dbReference type="AlphaFoldDB" id="A0A0G1P344"/>
<dbReference type="EMBL" id="LCMA01000001">
    <property type="protein sequence ID" value="KKU27319.1"/>
    <property type="molecule type" value="Genomic_DNA"/>
</dbReference>
<name>A0A0G1P344_9BACT</name>
<evidence type="ECO:0000313" key="1">
    <source>
        <dbReference type="EMBL" id="KKU27319.1"/>
    </source>
</evidence>
<comment type="caution">
    <text evidence="1">The sequence shown here is derived from an EMBL/GenBank/DDBJ whole genome shotgun (WGS) entry which is preliminary data.</text>
</comment>
<sequence>MPKLSRKIQLRRCNICKRAGHNKATCPKNAREMTAPTAPPKSASAPIRFFVHHVPYSAHQSSHLVDLKKDEETVWKNVKAVEPSQSQDNDYYFFHERKKNNNPTPPARKSISIFSEPKKLTFNSETSESITHPRPIRTIASPCAALARNAKKLFSDANKKLQKTLGTLRFISNQHLSPKRLLPIMAFFVLVAVVPTQANSYYQSLKSASAKVADSSTAGFLALQESTAAILRGNLPTAQNSLQNALQNFDQAVSVIKKKHRVLQSIVSSLPVLGNEVESRQNLILAGQELSLGNAYLVKGIAESQNANNSLTARVKILTNHLKAAAPNYQKALQNMDAVDADTLPFEYQLAFKSFKTLFSAFLNDLKNISELGEPIQEIFGARGLRRYLLVFQNPHELRPTGGFMGSFGILEIKDGAIQRLEVPPGGIYDVQGQLNEYVEPPAPLLLANKRWEMQDANWFPDFPASAEKILWFYRHSRGQTADGVIALNATVLERILGIIGPIESASRGLALTKNNALTAIQEVVEFGEEKKLNRPKQIISDLTPLFIAGIASSSPDNLMPILTNLHEALAQKEIQLYFTDNRAEKAMTEFGWGGKIISSRENQDYLFVVNTNIQGQKSDALIKQKINHQAVVEEDGTVVNSVVITREHQGVAGERLYGQTNIDYIRLYVPEGSQLVSARGFSWPDEKKFRAPENWYKKDSALSAIEREIGVDNPSGTRVTNEFGKTAFGNWVITEPGQTSQVQFIYTLPFNVFQKTVDGPSSRWDTIFLPSREASHYQLIVQRQSGIESGFESQIIYPDGWNPAWNNGEQMTIAVNGASIENAVLKKDKVWSLVMEKKNAD</sequence>
<organism evidence="1 2">
    <name type="scientific">Candidatus Magasanikbacteria bacterium GW2011_GWA2_46_17</name>
    <dbReference type="NCBI Taxonomy" id="1619042"/>
    <lineage>
        <taxon>Bacteria</taxon>
        <taxon>Candidatus Magasanikiibacteriota</taxon>
    </lineage>
</organism>